<name>D3BDN4_HETP5</name>
<dbReference type="AlphaFoldDB" id="D3BDN4"/>
<protein>
    <recommendedName>
        <fullName evidence="3">Serine protease</fullName>
    </recommendedName>
</protein>
<comment type="caution">
    <text evidence="1">The sequence shown here is derived from an EMBL/GenBank/DDBJ whole genome shotgun (WGS) entry which is preliminary data.</text>
</comment>
<keyword evidence="2" id="KW-1185">Reference proteome</keyword>
<dbReference type="GeneID" id="31362317"/>
<gene>
    <name evidence="1" type="ORF">PPL_06836</name>
</gene>
<accession>D3BDN4</accession>
<dbReference type="SUPFAM" id="SSF50494">
    <property type="entry name" value="Trypsin-like serine proteases"/>
    <property type="match status" value="1"/>
</dbReference>
<evidence type="ECO:0000313" key="2">
    <source>
        <dbReference type="Proteomes" id="UP000001396"/>
    </source>
</evidence>
<dbReference type="RefSeq" id="XP_020432135.1">
    <property type="nucleotide sequence ID" value="XM_020577687.1"/>
</dbReference>
<proteinExistence type="predicted"/>
<evidence type="ECO:0000313" key="1">
    <source>
        <dbReference type="EMBL" id="EFA80015.1"/>
    </source>
</evidence>
<sequence>MVFVILSLKGHQFVGFNMGGDESTNENIISLSLTTLLHLISDKILVPKEDFKNPKRESTKSGENGKTIGDIVLFTSESKILGDLPHKEAYEKTSKAVGRIFVSFKIPNKKELSWFGGTGFCVKKDLVMTAAHVTAYPVNINAPLETQEMQRNLKHEKIYIFFGTDATTESEVDLENINPTTMYELESYGKLESNYPLVVSGDDNKQHPWHPNDLEVLKFKGKPPTDIDILFPILPTDDRQVVHYAMGYPNYVNLNDFVSSYGTSDTNNLIILYTNVSQQSRNFEKKTIFIEKIAKFRDHVISHHCPTLKGVSGGILAISQHERKFVGVHLGGNSVIGNFAISVTHPTFWHLYKTFVLDGQFIKENYKHLEDYLNYFKYTSPKKTF</sequence>
<organism evidence="1 2">
    <name type="scientific">Heterostelium pallidum (strain ATCC 26659 / Pp 5 / PN500)</name>
    <name type="common">Cellular slime mold</name>
    <name type="synonym">Polysphondylium pallidum</name>
    <dbReference type="NCBI Taxonomy" id="670386"/>
    <lineage>
        <taxon>Eukaryota</taxon>
        <taxon>Amoebozoa</taxon>
        <taxon>Evosea</taxon>
        <taxon>Eumycetozoa</taxon>
        <taxon>Dictyostelia</taxon>
        <taxon>Acytosteliales</taxon>
        <taxon>Acytosteliaceae</taxon>
        <taxon>Heterostelium</taxon>
    </lineage>
</organism>
<dbReference type="InterPro" id="IPR009003">
    <property type="entry name" value="Peptidase_S1_PA"/>
</dbReference>
<dbReference type="InParanoid" id="D3BDN4"/>
<dbReference type="Proteomes" id="UP000001396">
    <property type="component" value="Unassembled WGS sequence"/>
</dbReference>
<evidence type="ECO:0008006" key="3">
    <source>
        <dbReference type="Google" id="ProtNLM"/>
    </source>
</evidence>
<dbReference type="EMBL" id="ADBJ01000031">
    <property type="protein sequence ID" value="EFA80015.1"/>
    <property type="molecule type" value="Genomic_DNA"/>
</dbReference>
<reference evidence="1 2" key="1">
    <citation type="journal article" date="2011" name="Genome Res.">
        <title>Phylogeny-wide analysis of social amoeba genomes highlights ancient origins for complex intercellular communication.</title>
        <authorList>
            <person name="Heidel A.J."/>
            <person name="Lawal H.M."/>
            <person name="Felder M."/>
            <person name="Schilde C."/>
            <person name="Helps N.R."/>
            <person name="Tunggal B."/>
            <person name="Rivero F."/>
            <person name="John U."/>
            <person name="Schleicher M."/>
            <person name="Eichinger L."/>
            <person name="Platzer M."/>
            <person name="Noegel A.A."/>
            <person name="Schaap P."/>
            <person name="Gloeckner G."/>
        </authorList>
    </citation>
    <scope>NUCLEOTIDE SEQUENCE [LARGE SCALE GENOMIC DNA]</scope>
    <source>
        <strain evidence="2">ATCC 26659 / Pp 5 / PN500</strain>
    </source>
</reference>